<feature type="domain" description="HTH lacI-type" evidence="5">
    <location>
        <begin position="51"/>
        <end position="105"/>
    </location>
</feature>
<dbReference type="Proteomes" id="UP000595197">
    <property type="component" value="Plasmid pTT6-1"/>
</dbReference>
<dbReference type="PROSITE" id="PS00356">
    <property type="entry name" value="HTH_LACI_1"/>
    <property type="match status" value="1"/>
</dbReference>
<keyword evidence="6" id="KW-0614">Plasmid</keyword>
<dbReference type="Pfam" id="PF13377">
    <property type="entry name" value="Peripla_BP_3"/>
    <property type="match status" value="1"/>
</dbReference>
<dbReference type="Gene3D" id="1.10.260.40">
    <property type="entry name" value="lambda repressor-like DNA-binding domains"/>
    <property type="match status" value="1"/>
</dbReference>
<dbReference type="InterPro" id="IPR010982">
    <property type="entry name" value="Lambda_DNA-bd_dom_sf"/>
</dbReference>
<dbReference type="EMBL" id="CP067421">
    <property type="protein sequence ID" value="QQP92911.1"/>
    <property type="molecule type" value="Genomic_DNA"/>
</dbReference>
<dbReference type="InterPro" id="IPR046335">
    <property type="entry name" value="LacI/GalR-like_sensor"/>
</dbReference>
<evidence type="ECO:0000313" key="6">
    <source>
        <dbReference type="EMBL" id="QQP92911.1"/>
    </source>
</evidence>
<dbReference type="CDD" id="cd01575">
    <property type="entry name" value="PBP1_GntR"/>
    <property type="match status" value="1"/>
</dbReference>
<dbReference type="PRINTS" id="PR00036">
    <property type="entry name" value="HTHLACI"/>
</dbReference>
<evidence type="ECO:0000256" key="1">
    <source>
        <dbReference type="ARBA" id="ARBA00023015"/>
    </source>
</evidence>
<sequence length="376" mass="39405">MSALSTGRTSCKAGFPVARSAPAPSRRKTADGKSAAERPGGRASSRSSGSVTLSDVAKLAGVSPITVSRVLNRPELVTQNTIDVVREAIARTGYVPNLLAGGLASKRSRLVAAIVPTIASSMFAETVEALTDKLGESGYQVLLGLSGYPAIREDGLLDAILGRRPDGILLTGIMHSPATRQRLLAAGIPVVEIWDYTPTPIDTLVGFSHEKAGDAVARHLLGKGRRRLAVVGADDDRAILRRNGFRAALAGQGITDVPAVTVPAPGTLRTGRDGMARLLDGGARPDAVFCSSDIVAQGVLAEAQSRGISVPGDLAVMGFGDLDFAAYTFPALSTVRIDRRAMGRIAAETMLARMEDRGDIERVIDIGFEVIERAST</sequence>
<dbReference type="PROSITE" id="PS50932">
    <property type="entry name" value="HTH_LACI_2"/>
    <property type="match status" value="1"/>
</dbReference>
<feature type="compositionally biased region" description="Basic and acidic residues" evidence="4">
    <location>
        <begin position="28"/>
        <end position="40"/>
    </location>
</feature>
<gene>
    <name evidence="6" type="ORF">IGS68_31220</name>
</gene>
<proteinExistence type="predicted"/>
<organism evidence="6 7">
    <name type="scientific">Skermanella cutis</name>
    <dbReference type="NCBI Taxonomy" id="2775420"/>
    <lineage>
        <taxon>Bacteria</taxon>
        <taxon>Pseudomonadati</taxon>
        <taxon>Pseudomonadota</taxon>
        <taxon>Alphaproteobacteria</taxon>
        <taxon>Rhodospirillales</taxon>
        <taxon>Azospirillaceae</taxon>
        <taxon>Skermanella</taxon>
    </lineage>
</organism>
<geneLocation type="plasmid" evidence="6 7">
    <name>pTT6-1</name>
</geneLocation>
<dbReference type="PANTHER" id="PTHR30146:SF33">
    <property type="entry name" value="TRANSCRIPTIONAL REGULATOR"/>
    <property type="match status" value="1"/>
</dbReference>
<reference evidence="6" key="1">
    <citation type="submission" date="2021-02" db="EMBL/GenBank/DDBJ databases">
        <title>Skermanella TT6 skin isolate.</title>
        <authorList>
            <person name="Lee K."/>
            <person name="Ganzorig M."/>
        </authorList>
    </citation>
    <scope>NUCLEOTIDE SEQUENCE</scope>
    <source>
        <strain evidence="6">TT6</strain>
    </source>
</reference>
<name>A0ABX7BII9_9PROT</name>
<keyword evidence="2 6" id="KW-0238">DNA-binding</keyword>
<evidence type="ECO:0000256" key="2">
    <source>
        <dbReference type="ARBA" id="ARBA00023125"/>
    </source>
</evidence>
<dbReference type="InterPro" id="IPR000843">
    <property type="entry name" value="HTH_LacI"/>
</dbReference>
<evidence type="ECO:0000259" key="5">
    <source>
        <dbReference type="PROSITE" id="PS50932"/>
    </source>
</evidence>
<dbReference type="CDD" id="cd01392">
    <property type="entry name" value="HTH_LacI"/>
    <property type="match status" value="1"/>
</dbReference>
<evidence type="ECO:0000256" key="4">
    <source>
        <dbReference type="SAM" id="MobiDB-lite"/>
    </source>
</evidence>
<accession>A0ABX7BII9</accession>
<evidence type="ECO:0000256" key="3">
    <source>
        <dbReference type="ARBA" id="ARBA00023163"/>
    </source>
</evidence>
<dbReference type="InterPro" id="IPR028082">
    <property type="entry name" value="Peripla_BP_I"/>
</dbReference>
<dbReference type="PANTHER" id="PTHR30146">
    <property type="entry name" value="LACI-RELATED TRANSCRIPTIONAL REPRESSOR"/>
    <property type="match status" value="1"/>
</dbReference>
<dbReference type="SMART" id="SM00354">
    <property type="entry name" value="HTH_LACI"/>
    <property type="match status" value="1"/>
</dbReference>
<keyword evidence="1" id="KW-0805">Transcription regulation</keyword>
<dbReference type="SUPFAM" id="SSF47413">
    <property type="entry name" value="lambda repressor-like DNA-binding domains"/>
    <property type="match status" value="1"/>
</dbReference>
<keyword evidence="3" id="KW-0804">Transcription</keyword>
<dbReference type="Gene3D" id="3.40.50.2300">
    <property type="match status" value="2"/>
</dbReference>
<keyword evidence="7" id="KW-1185">Reference proteome</keyword>
<dbReference type="SUPFAM" id="SSF53822">
    <property type="entry name" value="Periplasmic binding protein-like I"/>
    <property type="match status" value="1"/>
</dbReference>
<protein>
    <submittedName>
        <fullName evidence="6">LacI family DNA-binding transcriptional regulator</fullName>
    </submittedName>
</protein>
<evidence type="ECO:0000313" key="7">
    <source>
        <dbReference type="Proteomes" id="UP000595197"/>
    </source>
</evidence>
<dbReference type="GO" id="GO:0003677">
    <property type="term" value="F:DNA binding"/>
    <property type="evidence" value="ECO:0007669"/>
    <property type="project" value="UniProtKB-KW"/>
</dbReference>
<feature type="region of interest" description="Disordered" evidence="4">
    <location>
        <begin position="1"/>
        <end position="49"/>
    </location>
</feature>
<dbReference type="Pfam" id="PF00356">
    <property type="entry name" value="LacI"/>
    <property type="match status" value="1"/>
</dbReference>